<dbReference type="NCBIfam" id="NF038214">
    <property type="entry name" value="IS21_help_AAA"/>
    <property type="match status" value="1"/>
</dbReference>
<evidence type="ECO:0000313" key="5">
    <source>
        <dbReference type="EMBL" id="GFP26116.1"/>
    </source>
</evidence>
<keyword evidence="2" id="KW-0547">Nucleotide-binding</keyword>
<dbReference type="InterPro" id="IPR003593">
    <property type="entry name" value="AAA+_ATPase"/>
</dbReference>
<evidence type="ECO:0000256" key="2">
    <source>
        <dbReference type="ARBA" id="ARBA00022741"/>
    </source>
</evidence>
<dbReference type="InterPro" id="IPR028350">
    <property type="entry name" value="DNAC/IstB-like"/>
</dbReference>
<proteinExistence type="inferred from homology"/>
<dbReference type="AlphaFoldDB" id="A0A6V8P5Q5"/>
<dbReference type="CDD" id="cd00009">
    <property type="entry name" value="AAA"/>
    <property type="match status" value="1"/>
</dbReference>
<organism evidence="5 6">
    <name type="scientific">Candidatus Hakubella thermalkaliphila</name>
    <dbReference type="NCBI Taxonomy" id="2754717"/>
    <lineage>
        <taxon>Bacteria</taxon>
        <taxon>Bacillati</taxon>
        <taxon>Actinomycetota</taxon>
        <taxon>Actinomycetota incertae sedis</taxon>
        <taxon>Candidatus Hakubellales</taxon>
        <taxon>Candidatus Hakubellaceae</taxon>
        <taxon>Candidatus Hakubella</taxon>
    </lineage>
</organism>
<feature type="domain" description="AAA+ ATPase" evidence="4">
    <location>
        <begin position="110"/>
        <end position="242"/>
    </location>
</feature>
<dbReference type="GO" id="GO:0005524">
    <property type="term" value="F:ATP binding"/>
    <property type="evidence" value="ECO:0007669"/>
    <property type="project" value="UniProtKB-KW"/>
</dbReference>
<dbReference type="SUPFAM" id="SSF52540">
    <property type="entry name" value="P-loop containing nucleoside triphosphate hydrolases"/>
    <property type="match status" value="1"/>
</dbReference>
<dbReference type="GO" id="GO:0006260">
    <property type="term" value="P:DNA replication"/>
    <property type="evidence" value="ECO:0007669"/>
    <property type="project" value="TreeGrafter"/>
</dbReference>
<evidence type="ECO:0000259" key="4">
    <source>
        <dbReference type="SMART" id="SM00382"/>
    </source>
</evidence>
<dbReference type="InterPro" id="IPR047661">
    <property type="entry name" value="IstB"/>
</dbReference>
<dbReference type="EMBL" id="BLRX01000379">
    <property type="protein sequence ID" value="GFP26116.1"/>
    <property type="molecule type" value="Genomic_DNA"/>
</dbReference>
<dbReference type="InterPro" id="IPR002611">
    <property type="entry name" value="IstB_ATP-bd"/>
</dbReference>
<dbReference type="Gene3D" id="3.40.50.300">
    <property type="entry name" value="P-loop containing nucleotide triphosphate hydrolases"/>
    <property type="match status" value="1"/>
</dbReference>
<feature type="non-terminal residue" evidence="5">
    <location>
        <position position="1"/>
    </location>
</feature>
<evidence type="ECO:0000256" key="3">
    <source>
        <dbReference type="ARBA" id="ARBA00022840"/>
    </source>
</evidence>
<name>A0A6V8P5Q5_9ACTN</name>
<dbReference type="PIRSF" id="PIRSF003073">
    <property type="entry name" value="DNAC_TnpB_IstB"/>
    <property type="match status" value="1"/>
</dbReference>
<dbReference type="Pfam" id="PF01695">
    <property type="entry name" value="IstB_IS21"/>
    <property type="match status" value="1"/>
</dbReference>
<dbReference type="Proteomes" id="UP000543224">
    <property type="component" value="Unassembled WGS sequence"/>
</dbReference>
<comment type="caution">
    <text evidence="5">The sequence shown here is derived from an EMBL/GenBank/DDBJ whole genome shotgun (WGS) entry which is preliminary data.</text>
</comment>
<keyword evidence="3" id="KW-0067">ATP-binding</keyword>
<dbReference type="PANTHER" id="PTHR30050:SF4">
    <property type="entry name" value="ATP-BINDING PROTEIN RV3427C IN INSERTION SEQUENCE-RELATED"/>
    <property type="match status" value="1"/>
</dbReference>
<comment type="similarity">
    <text evidence="1">Belongs to the IS21/IS1162 putative ATP-binding protein family.</text>
</comment>
<reference evidence="5 6" key="1">
    <citation type="journal article" date="2020" name="Front. Microbiol.">
        <title>Single-cell genomics of novel Actinobacteria with the Wood-Ljungdahl pathway discovered in a serpentinizing system.</title>
        <authorList>
            <person name="Merino N."/>
            <person name="Kawai M."/>
            <person name="Boyd E.S."/>
            <person name="Colman D.R."/>
            <person name="McGlynn S.E."/>
            <person name="Nealson K.H."/>
            <person name="Kurokawa K."/>
            <person name="Hongoh Y."/>
        </authorList>
    </citation>
    <scope>NUCLEOTIDE SEQUENCE [LARGE SCALE GENOMIC DNA]</scope>
    <source>
        <strain evidence="5 6">S25</strain>
    </source>
</reference>
<protein>
    <recommendedName>
        <fullName evidence="4">AAA+ ATPase domain-containing protein</fullName>
    </recommendedName>
</protein>
<sequence length="263" mass="30071">PRLTEWLVEYNFNRPNQTIAKLNYMKLFGMVKGLNEQMSNPEARSLSFEERLSLLVDREWEDREERRLVRLLKEAKLKVSACLEDLDFSAARGLDRSLIASLSSFDWLEKHHHIIICGPTGVGKTYLCCAFGNGACRKGFRTQYLRVPKLLEELKISRADGSYMRLIGKFSRLELLILDDWGLSSLSEAEAKDFLEVIEECQGKCSIIISSQLPIEHWHQIISNPTVADAVLDRLIHAAYKFNLKGESMRKTYANPNAKSATM</sequence>
<dbReference type="SMART" id="SM00382">
    <property type="entry name" value="AAA"/>
    <property type="match status" value="1"/>
</dbReference>
<accession>A0A6V8P5Q5</accession>
<dbReference type="PANTHER" id="PTHR30050">
    <property type="entry name" value="CHROMOSOMAL REPLICATION INITIATOR PROTEIN DNAA"/>
    <property type="match status" value="1"/>
</dbReference>
<gene>
    <name evidence="5" type="ORF">HKBW3S25_01604</name>
</gene>
<evidence type="ECO:0000256" key="1">
    <source>
        <dbReference type="ARBA" id="ARBA00008059"/>
    </source>
</evidence>
<evidence type="ECO:0000313" key="6">
    <source>
        <dbReference type="Proteomes" id="UP000543224"/>
    </source>
</evidence>
<dbReference type="InterPro" id="IPR027417">
    <property type="entry name" value="P-loop_NTPase"/>
</dbReference>